<gene>
    <name evidence="5" type="ORF">HYX28_08405</name>
</gene>
<dbReference type="InterPro" id="IPR027417">
    <property type="entry name" value="P-loop_NTPase"/>
</dbReference>
<evidence type="ECO:0000313" key="5">
    <source>
        <dbReference type="EMBL" id="MBI2678788.1"/>
    </source>
</evidence>
<evidence type="ECO:0000259" key="4">
    <source>
        <dbReference type="SMART" id="SM00382"/>
    </source>
</evidence>
<dbReference type="InterPro" id="IPR003959">
    <property type="entry name" value="ATPase_AAA_core"/>
</dbReference>
<dbReference type="Pfam" id="PF00004">
    <property type="entry name" value="AAA"/>
    <property type="match status" value="1"/>
</dbReference>
<evidence type="ECO:0000313" key="6">
    <source>
        <dbReference type="Proteomes" id="UP000779809"/>
    </source>
</evidence>
<comment type="similarity">
    <text evidence="1">Belongs to the AAA ATPase family.</text>
</comment>
<keyword evidence="3" id="KW-0067">ATP-binding</keyword>
<dbReference type="GO" id="GO:0005524">
    <property type="term" value="F:ATP binding"/>
    <property type="evidence" value="ECO:0007669"/>
    <property type="project" value="UniProtKB-KW"/>
</dbReference>
<reference evidence="5" key="1">
    <citation type="submission" date="2020-07" db="EMBL/GenBank/DDBJ databases">
        <title>Huge and variable diversity of episymbiotic CPR bacteria and DPANN archaea in groundwater ecosystems.</title>
        <authorList>
            <person name="He C.Y."/>
            <person name="Keren R."/>
            <person name="Whittaker M."/>
            <person name="Farag I.F."/>
            <person name="Doudna J."/>
            <person name="Cate J.H.D."/>
            <person name="Banfield J.F."/>
        </authorList>
    </citation>
    <scope>NUCLEOTIDE SEQUENCE</scope>
    <source>
        <strain evidence="5">NC_groundwater_580_Pr5_B-0.1um_64_19</strain>
    </source>
</reference>
<proteinExistence type="inferred from homology"/>
<name>A0A932A8R9_9BACT</name>
<evidence type="ECO:0000256" key="3">
    <source>
        <dbReference type="ARBA" id="ARBA00022840"/>
    </source>
</evidence>
<dbReference type="PANTHER" id="PTHR23073">
    <property type="entry name" value="26S PROTEASOME REGULATORY SUBUNIT"/>
    <property type="match status" value="1"/>
</dbReference>
<dbReference type="Gene3D" id="3.40.50.300">
    <property type="entry name" value="P-loop containing nucleotide triphosphate hydrolases"/>
    <property type="match status" value="1"/>
</dbReference>
<dbReference type="EMBL" id="JACPNR010000010">
    <property type="protein sequence ID" value="MBI2678788.1"/>
    <property type="molecule type" value="Genomic_DNA"/>
</dbReference>
<feature type="domain" description="AAA+ ATPase" evidence="4">
    <location>
        <begin position="132"/>
        <end position="264"/>
    </location>
</feature>
<dbReference type="InterPro" id="IPR050221">
    <property type="entry name" value="26S_Proteasome_ATPase"/>
</dbReference>
<dbReference type="Proteomes" id="UP000779809">
    <property type="component" value="Unassembled WGS sequence"/>
</dbReference>
<organism evidence="5 6">
    <name type="scientific">Candidatus Korobacter versatilis</name>
    <dbReference type="NCBI Taxonomy" id="658062"/>
    <lineage>
        <taxon>Bacteria</taxon>
        <taxon>Pseudomonadati</taxon>
        <taxon>Acidobacteriota</taxon>
        <taxon>Terriglobia</taxon>
        <taxon>Terriglobales</taxon>
        <taxon>Candidatus Korobacteraceae</taxon>
        <taxon>Candidatus Korobacter</taxon>
    </lineage>
</organism>
<accession>A0A932A8R9</accession>
<keyword evidence="2" id="KW-0547">Nucleotide-binding</keyword>
<evidence type="ECO:0000256" key="2">
    <source>
        <dbReference type="ARBA" id="ARBA00022741"/>
    </source>
</evidence>
<sequence>MSNKPLSNSTEADDSERKHLVHLARLALTGRPQDVQMYVRRLARRYSRTVPSLAAELIRLVREAPSQASPLRADSVTSVPIDLDSRLQLVRPEFPIVLENEPILGVETSAQLRQLVNERSRASDLMQSGLHPTKSALFVGPPGVGKTLAARWLARELDVPLLVLDLAAVMSSFLGRTGANVKQVLEYAKSVQCVLLLDEFDAIAKRRDDTVEIGELKRLVTVLLQEIDDWPTSGLLIAATNHAELLDPAVWRRFEIIVRFEGPNEGQVEEAVRRFLGEEEAAKLGKWVSVAAMVFKRLSFSEIERELLQVRRESIVHGLPLKTRLQLSIKRHVNSLKRDERARLADALVKDGFSQRVTHEWTGVSRDTIRKNARIRR</sequence>
<protein>
    <submittedName>
        <fullName evidence="5">AAA family ATPase</fullName>
    </submittedName>
</protein>
<dbReference type="CDD" id="cd19481">
    <property type="entry name" value="RecA-like_protease"/>
    <property type="match status" value="1"/>
</dbReference>
<dbReference type="SUPFAM" id="SSF52540">
    <property type="entry name" value="P-loop containing nucleoside triphosphate hydrolases"/>
    <property type="match status" value="1"/>
</dbReference>
<dbReference type="SMART" id="SM00382">
    <property type="entry name" value="AAA"/>
    <property type="match status" value="1"/>
</dbReference>
<comment type="caution">
    <text evidence="5">The sequence shown here is derived from an EMBL/GenBank/DDBJ whole genome shotgun (WGS) entry which is preliminary data.</text>
</comment>
<dbReference type="InterPro" id="IPR003593">
    <property type="entry name" value="AAA+_ATPase"/>
</dbReference>
<dbReference type="AlphaFoldDB" id="A0A932A8R9"/>
<dbReference type="GO" id="GO:0016887">
    <property type="term" value="F:ATP hydrolysis activity"/>
    <property type="evidence" value="ECO:0007669"/>
    <property type="project" value="InterPro"/>
</dbReference>
<evidence type="ECO:0000256" key="1">
    <source>
        <dbReference type="ARBA" id="ARBA00006914"/>
    </source>
</evidence>